<proteinExistence type="predicted"/>
<sequence>MQDQTKRKKRVERLADQIEAEILNAIREGGPQPYYTEMYLNCAICYQEKKRTELRIAKDPDQIFDEFAVCFDCIARRNLTLSHSERALDFEARTLAILRIKNGVMKPQNWEEEEEAL</sequence>
<dbReference type="EMBL" id="JAECVU010000002">
    <property type="protein sequence ID" value="MBH8588317.1"/>
    <property type="molecule type" value="Genomic_DNA"/>
</dbReference>
<name>A0ABS0QGH0_THEVU</name>
<accession>A0ABS0QGH0</accession>
<evidence type="ECO:0000313" key="3">
    <source>
        <dbReference type="Proteomes" id="UP000641910"/>
    </source>
</evidence>
<dbReference type="Proteomes" id="UP000641910">
    <property type="component" value="Unassembled WGS sequence"/>
</dbReference>
<gene>
    <name evidence="2" type="ORF">I8U22_05715</name>
</gene>
<evidence type="ECO:0000256" key="1">
    <source>
        <dbReference type="SAM" id="Coils"/>
    </source>
</evidence>
<dbReference type="RefSeq" id="WP_131470903.1">
    <property type="nucleotide sequence ID" value="NZ_CP036487.1"/>
</dbReference>
<protein>
    <submittedName>
        <fullName evidence="2">Uncharacterized protein</fullName>
    </submittedName>
</protein>
<reference evidence="2 3" key="1">
    <citation type="submission" date="2020-12" db="EMBL/GenBank/DDBJ databases">
        <title>WGS of Thermoactinomyces spp.</title>
        <authorList>
            <person name="Cheng K."/>
        </authorList>
    </citation>
    <scope>NUCLEOTIDE SEQUENCE [LARGE SCALE GENOMIC DNA]</scope>
    <source>
        <strain evidence="3">CICC 10650\ACCC 41061</strain>
    </source>
</reference>
<keyword evidence="1" id="KW-0175">Coiled coil</keyword>
<evidence type="ECO:0000313" key="2">
    <source>
        <dbReference type="EMBL" id="MBH8588317.1"/>
    </source>
</evidence>
<keyword evidence="3" id="KW-1185">Reference proteome</keyword>
<comment type="caution">
    <text evidence="2">The sequence shown here is derived from an EMBL/GenBank/DDBJ whole genome shotgun (WGS) entry which is preliminary data.</text>
</comment>
<feature type="coiled-coil region" evidence="1">
    <location>
        <begin position="1"/>
        <end position="28"/>
    </location>
</feature>
<organism evidence="2 3">
    <name type="scientific">Thermoactinomyces vulgaris</name>
    <dbReference type="NCBI Taxonomy" id="2026"/>
    <lineage>
        <taxon>Bacteria</taxon>
        <taxon>Bacillati</taxon>
        <taxon>Bacillota</taxon>
        <taxon>Bacilli</taxon>
        <taxon>Bacillales</taxon>
        <taxon>Thermoactinomycetaceae</taxon>
        <taxon>Thermoactinomyces</taxon>
    </lineage>
</organism>